<proteinExistence type="predicted"/>
<evidence type="ECO:0000313" key="1">
    <source>
        <dbReference type="EMBL" id="RIH82634.1"/>
    </source>
</evidence>
<dbReference type="OrthoDB" id="25511at2"/>
<reference evidence="1 2" key="1">
    <citation type="submission" date="2018-08" db="EMBL/GenBank/DDBJ databases">
        <title>Meiothermus luteus KCTC 52599 genome sequencing project.</title>
        <authorList>
            <person name="Da Costa M.S."/>
            <person name="Albuquerque L."/>
            <person name="Raposo P."/>
            <person name="Froufe H.J.C."/>
            <person name="Barroso C.S."/>
            <person name="Egas C."/>
        </authorList>
    </citation>
    <scope>NUCLEOTIDE SEQUENCE [LARGE SCALE GENOMIC DNA]</scope>
    <source>
        <strain evidence="1 2">KCTC 52599</strain>
    </source>
</reference>
<dbReference type="Proteomes" id="UP000265800">
    <property type="component" value="Unassembled WGS sequence"/>
</dbReference>
<protein>
    <recommendedName>
        <fullName evidence="3">DUF3108 domain-containing protein</fullName>
    </recommendedName>
</protein>
<sequence length="217" mass="24673">MREAACWLVVGLGLQALAQGVPWAPGERLVYNLLWQGFGVGRLHLTAEAAERGWHFRLRLEPSGLAQALGYGLEAESLVGPDLFTDHFYQLHSEPFRGNTKLIFRREGDGCSALVIHPDGRETTWKSPHSDVLDQLALIYYLRLHPETRQIKAVDYPRLAQGRLEPLQSGGLLGYRFAREDVLIEAWYRPDTRRTPVRLVFGRDFGRIEAILLENSR</sequence>
<dbReference type="RefSeq" id="WP_119360947.1">
    <property type="nucleotide sequence ID" value="NZ_QWKZ01000102.1"/>
</dbReference>
<dbReference type="EMBL" id="QWKZ01000102">
    <property type="protein sequence ID" value="RIH82634.1"/>
    <property type="molecule type" value="Genomic_DNA"/>
</dbReference>
<evidence type="ECO:0000313" key="2">
    <source>
        <dbReference type="Proteomes" id="UP000265800"/>
    </source>
</evidence>
<keyword evidence="2" id="KW-1185">Reference proteome</keyword>
<organism evidence="1 2">
    <name type="scientific">Meiothermus luteus</name>
    <dbReference type="NCBI Taxonomy" id="2026184"/>
    <lineage>
        <taxon>Bacteria</taxon>
        <taxon>Thermotogati</taxon>
        <taxon>Deinococcota</taxon>
        <taxon>Deinococci</taxon>
        <taxon>Thermales</taxon>
        <taxon>Thermaceae</taxon>
        <taxon>Meiothermus</taxon>
    </lineage>
</organism>
<name>A0A399EDB0_9DEIN</name>
<dbReference type="AlphaFoldDB" id="A0A399EDB0"/>
<comment type="caution">
    <text evidence="1">The sequence shown here is derived from an EMBL/GenBank/DDBJ whole genome shotgun (WGS) entry which is preliminary data.</text>
</comment>
<gene>
    <name evidence="1" type="ORF">Mlute_02423</name>
</gene>
<evidence type="ECO:0008006" key="3">
    <source>
        <dbReference type="Google" id="ProtNLM"/>
    </source>
</evidence>
<accession>A0A399EDB0</accession>